<evidence type="ECO:0000313" key="7">
    <source>
        <dbReference type="EMBL" id="NMQ18910.1"/>
    </source>
</evidence>
<evidence type="ECO:0000256" key="2">
    <source>
        <dbReference type="ARBA" id="ARBA00022884"/>
    </source>
</evidence>
<sequence length="133" mass="14883">MVAGDSENRIRLDKWLWAARFFKTRSLAVAAVAGGKVHAGGQRVKPAHAVRMGEVLSIQRGPDQYIVTVKALSDRRGPAKEAVLLYEESVESRQSREALGEQRRLSQFGSSPPTGRPTKQDRRRIVRFTQRGE</sequence>
<protein>
    <recommendedName>
        <fullName evidence="4">Heat shock protein 15</fullName>
    </recommendedName>
</protein>
<evidence type="ECO:0000256" key="5">
    <source>
        <dbReference type="SAM" id="MobiDB-lite"/>
    </source>
</evidence>
<evidence type="ECO:0000256" key="3">
    <source>
        <dbReference type="ARBA" id="ARBA00023125"/>
    </source>
</evidence>
<dbReference type="InterPro" id="IPR025708">
    <property type="entry name" value="HSP15"/>
</dbReference>
<evidence type="ECO:0000313" key="8">
    <source>
        <dbReference type="Proteomes" id="UP000760480"/>
    </source>
</evidence>
<dbReference type="InterPro" id="IPR036986">
    <property type="entry name" value="S4_RNA-bd_sf"/>
</dbReference>
<keyword evidence="2 4" id="KW-0694">RNA-binding</keyword>
<dbReference type="PIRSF" id="PIRSF016821">
    <property type="entry name" value="HSP15"/>
    <property type="match status" value="1"/>
</dbReference>
<evidence type="ECO:0000259" key="6">
    <source>
        <dbReference type="SMART" id="SM00363"/>
    </source>
</evidence>
<reference evidence="7 8" key="1">
    <citation type="submission" date="2019-03" db="EMBL/GenBank/DDBJ databases">
        <title>Metabolic reconstructions from genomes of highly enriched 'Candidatus Accumulibacter' and 'Candidatus Competibacter' bioreactor populations.</title>
        <authorList>
            <person name="Annavajhala M.K."/>
            <person name="Welles L."/>
            <person name="Abbas B."/>
            <person name="Sorokin D."/>
            <person name="Park H."/>
            <person name="Van Loosdrecht M."/>
            <person name="Chandran K."/>
        </authorList>
    </citation>
    <scope>NUCLEOTIDE SEQUENCE [LARGE SCALE GENOMIC DNA]</scope>
    <source>
        <strain evidence="7 8">SBR_G</strain>
    </source>
</reference>
<comment type="caution">
    <text evidence="7">The sequence shown here is derived from an EMBL/GenBank/DDBJ whole genome shotgun (WGS) entry which is preliminary data.</text>
</comment>
<accession>A0ABX1THQ7</accession>
<dbReference type="SUPFAM" id="SSF55174">
    <property type="entry name" value="Alpha-L RNA-binding motif"/>
    <property type="match status" value="1"/>
</dbReference>
<keyword evidence="3 4" id="KW-0238">DNA-binding</keyword>
<gene>
    <name evidence="7" type="ORF">E4P82_06635</name>
</gene>
<dbReference type="InterPro" id="IPR002942">
    <property type="entry name" value="S4_RNA-bd"/>
</dbReference>
<feature type="region of interest" description="Disordered" evidence="5">
    <location>
        <begin position="92"/>
        <end position="133"/>
    </location>
</feature>
<dbReference type="Gene3D" id="3.10.290.10">
    <property type="entry name" value="RNA-binding S4 domain"/>
    <property type="match status" value="1"/>
</dbReference>
<feature type="compositionally biased region" description="Basic and acidic residues" evidence="5">
    <location>
        <begin position="92"/>
        <end position="104"/>
    </location>
</feature>
<keyword evidence="8" id="KW-1185">Reference proteome</keyword>
<name>A0ABX1THQ7_9GAMM</name>
<dbReference type="SMART" id="SM00363">
    <property type="entry name" value="S4"/>
    <property type="match status" value="1"/>
</dbReference>
<dbReference type="RefSeq" id="WP_169248173.1">
    <property type="nucleotide sequence ID" value="NZ_SPMZ01000017.1"/>
</dbReference>
<evidence type="ECO:0000256" key="4">
    <source>
        <dbReference type="PIRNR" id="PIRNR016821"/>
    </source>
</evidence>
<dbReference type="Pfam" id="PF01479">
    <property type="entry name" value="S4"/>
    <property type="match status" value="1"/>
</dbReference>
<dbReference type="PROSITE" id="PS50889">
    <property type="entry name" value="S4"/>
    <property type="match status" value="1"/>
</dbReference>
<organism evidence="7 8">
    <name type="scientific">Candidatus Competibacter phosphatis</name>
    <dbReference type="NCBI Taxonomy" id="221280"/>
    <lineage>
        <taxon>Bacteria</taxon>
        <taxon>Pseudomonadati</taxon>
        <taxon>Pseudomonadota</taxon>
        <taxon>Gammaproteobacteria</taxon>
        <taxon>Candidatus Competibacteraceae</taxon>
        <taxon>Candidatus Competibacter</taxon>
    </lineage>
</organism>
<evidence type="ECO:0000256" key="1">
    <source>
        <dbReference type="ARBA" id="ARBA00008396"/>
    </source>
</evidence>
<dbReference type="CDD" id="cd00165">
    <property type="entry name" value="S4"/>
    <property type="match status" value="1"/>
</dbReference>
<comment type="similarity">
    <text evidence="1 4">Belongs to the HSP15 family.</text>
</comment>
<feature type="domain" description="RNA-binding S4" evidence="6">
    <location>
        <begin position="10"/>
        <end position="67"/>
    </location>
</feature>
<proteinExistence type="inferred from homology"/>
<dbReference type="EMBL" id="SPMZ01000017">
    <property type="protein sequence ID" value="NMQ18910.1"/>
    <property type="molecule type" value="Genomic_DNA"/>
</dbReference>
<dbReference type="Proteomes" id="UP000760480">
    <property type="component" value="Unassembled WGS sequence"/>
</dbReference>